<dbReference type="InterPro" id="IPR016171">
    <property type="entry name" value="Vanillyl_alc_oxidase_C-sub2"/>
</dbReference>
<dbReference type="OrthoDB" id="9800184at2"/>
<dbReference type="InterPro" id="IPR010031">
    <property type="entry name" value="FAD_lactone_oxidase-like"/>
</dbReference>
<dbReference type="InterPro" id="IPR036318">
    <property type="entry name" value="FAD-bd_PCMH-like_sf"/>
</dbReference>
<dbReference type="Gene3D" id="3.30.70.2520">
    <property type="match status" value="1"/>
</dbReference>
<comment type="pathway">
    <text evidence="1">Cofactor biosynthesis; L-ascorbate biosynthesis.</text>
</comment>
<keyword evidence="5" id="KW-0560">Oxidoreductase</keyword>
<dbReference type="Gene3D" id="3.30.465.10">
    <property type="match status" value="1"/>
</dbReference>
<keyword evidence="4" id="KW-0060">Ascorbate biosynthesis</keyword>
<sequence length="441" mass="50778">MFSMKSKAMKGWINWSGLVSCTPRQIYYPESVEEVRQLVKKAKQEKKTVRVVGSGHSFTPLVKTDQWLVSLDRLQGVKEIDTTKQIATIWAGTKLYQLGQWLSELGFAQENLGDINAQSVAGAISTGTHGSGMQFGSVSTQLKALTIVTGNGDVISCSDEENPMLFKAAQVSLGALGIIVEVKLKVIPKYRLHYRSYRMSLDQCLQRLNTFVQENRHFEFFWFPHTDQVQVKIMNQTDQPPTKNSIWNQTNKLVIENGAFWCLSEAVRLFPRLSRSVSRISAKAVPTFEEINEGYLLFATPRLVRFYEMEYSIQAEKMAEAIKEIQSCIQKFNFAVHFPIECRYVKGDDIWLSSAYGRNSAYIAIHMYKGMPYQDYFIQVEEILKRFQGRPHWGKMHTMKVRELIECYPMWSEFLRVRSELDPDGIFLNTYLRQLFGLEAQ</sequence>
<evidence type="ECO:0000259" key="6">
    <source>
        <dbReference type="PROSITE" id="PS51387"/>
    </source>
</evidence>
<dbReference type="Pfam" id="PF04030">
    <property type="entry name" value="ALO"/>
    <property type="match status" value="1"/>
</dbReference>
<dbReference type="Gene3D" id="1.10.45.10">
    <property type="entry name" value="Vanillyl-alcohol Oxidase, Chain A, domain 4"/>
    <property type="match status" value="1"/>
</dbReference>
<evidence type="ECO:0000256" key="4">
    <source>
        <dbReference type="ARBA" id="ARBA00022644"/>
    </source>
</evidence>
<dbReference type="InterPro" id="IPR016169">
    <property type="entry name" value="FAD-bd_PCMH_sub2"/>
</dbReference>
<proteinExistence type="inferred from homology"/>
<dbReference type="GO" id="GO:0016020">
    <property type="term" value="C:membrane"/>
    <property type="evidence" value="ECO:0007669"/>
    <property type="project" value="InterPro"/>
</dbReference>
<protein>
    <submittedName>
        <fullName evidence="7">FAD-binding oxidoreductase</fullName>
    </submittedName>
</protein>
<dbReference type="PROSITE" id="PS51257">
    <property type="entry name" value="PROKAR_LIPOPROTEIN"/>
    <property type="match status" value="1"/>
</dbReference>
<dbReference type="PANTHER" id="PTHR43762">
    <property type="entry name" value="L-GULONOLACTONE OXIDASE"/>
    <property type="match status" value="1"/>
</dbReference>
<dbReference type="NCBIfam" id="TIGR01679">
    <property type="entry name" value="bact_FAD_ox"/>
    <property type="match status" value="1"/>
</dbReference>
<dbReference type="InterPro" id="IPR007173">
    <property type="entry name" value="ALO_C"/>
</dbReference>
<dbReference type="UniPathway" id="UPA00132"/>
<dbReference type="InterPro" id="IPR016167">
    <property type="entry name" value="FAD-bd_PCMH_sub1"/>
</dbReference>
<feature type="domain" description="FAD-binding PCMH-type" evidence="6">
    <location>
        <begin position="19"/>
        <end position="189"/>
    </location>
</feature>
<dbReference type="InterPro" id="IPR006093">
    <property type="entry name" value="Oxy_OxRdtase_FAD_BS"/>
</dbReference>
<comment type="similarity">
    <text evidence="2">Belongs to the oxygen-dependent FAD-linked oxidoreductase family.</text>
</comment>
<dbReference type="AlphaFoldDB" id="A0A364K0X0"/>
<dbReference type="PIRSF" id="PIRSF000136">
    <property type="entry name" value="LGO_GLO"/>
    <property type="match status" value="1"/>
</dbReference>
<dbReference type="PROSITE" id="PS00862">
    <property type="entry name" value="OX2_COVAL_FAD"/>
    <property type="match status" value="1"/>
</dbReference>
<evidence type="ECO:0000313" key="8">
    <source>
        <dbReference type="Proteomes" id="UP000251213"/>
    </source>
</evidence>
<dbReference type="InterPro" id="IPR016166">
    <property type="entry name" value="FAD-bd_PCMH"/>
</dbReference>
<dbReference type="EMBL" id="QJKK01000018">
    <property type="protein sequence ID" value="RAL21338.1"/>
    <property type="molecule type" value="Genomic_DNA"/>
</dbReference>
<dbReference type="PANTHER" id="PTHR43762:SF1">
    <property type="entry name" value="D-ARABINONO-1,4-LACTONE OXIDASE"/>
    <property type="match status" value="1"/>
</dbReference>
<evidence type="ECO:0000313" key="7">
    <source>
        <dbReference type="EMBL" id="RAL21338.1"/>
    </source>
</evidence>
<organism evidence="7 8">
    <name type="scientific">Thermoflavimicrobium daqui</name>
    <dbReference type="NCBI Taxonomy" id="2137476"/>
    <lineage>
        <taxon>Bacteria</taxon>
        <taxon>Bacillati</taxon>
        <taxon>Bacillota</taxon>
        <taxon>Bacilli</taxon>
        <taxon>Bacillales</taxon>
        <taxon>Thermoactinomycetaceae</taxon>
        <taxon>Thermoflavimicrobium</taxon>
    </lineage>
</organism>
<dbReference type="SUPFAM" id="SSF56176">
    <property type="entry name" value="FAD-binding/transporter-associated domain-like"/>
    <property type="match status" value="1"/>
</dbReference>
<keyword evidence="8" id="KW-1185">Reference proteome</keyword>
<dbReference type="PROSITE" id="PS51387">
    <property type="entry name" value="FAD_PCMH"/>
    <property type="match status" value="1"/>
</dbReference>
<evidence type="ECO:0000256" key="5">
    <source>
        <dbReference type="ARBA" id="ARBA00023002"/>
    </source>
</evidence>
<reference evidence="7 8" key="1">
    <citation type="submission" date="2018-06" db="EMBL/GenBank/DDBJ databases">
        <title>Thermoflavimicrobium daqus sp. nov., a thermophilic microbe isolated from Moutai-flavour Daqu.</title>
        <authorList>
            <person name="Wang X."/>
            <person name="Zhou H."/>
        </authorList>
    </citation>
    <scope>NUCLEOTIDE SEQUENCE [LARGE SCALE GENOMIC DNA]</scope>
    <source>
        <strain evidence="7 8">FBKL4.011</strain>
    </source>
</reference>
<evidence type="ECO:0000256" key="1">
    <source>
        <dbReference type="ARBA" id="ARBA00005147"/>
    </source>
</evidence>
<name>A0A364K0X0_9BACL</name>
<reference evidence="7 8" key="2">
    <citation type="submission" date="2018-06" db="EMBL/GenBank/DDBJ databases">
        <authorList>
            <person name="Zhirakovskaya E."/>
        </authorList>
    </citation>
    <scope>NUCLEOTIDE SEQUENCE [LARGE SCALE GENOMIC DNA]</scope>
    <source>
        <strain evidence="7 8">FBKL4.011</strain>
    </source>
</reference>
<dbReference type="GO" id="GO:0019853">
    <property type="term" value="P:L-ascorbic acid biosynthetic process"/>
    <property type="evidence" value="ECO:0007669"/>
    <property type="project" value="UniProtKB-UniPathway"/>
</dbReference>
<keyword evidence="3" id="KW-0285">Flavoprotein</keyword>
<gene>
    <name evidence="7" type="ORF">DL897_17020</name>
</gene>
<dbReference type="GO" id="GO:0071949">
    <property type="term" value="F:FAD binding"/>
    <property type="evidence" value="ECO:0007669"/>
    <property type="project" value="InterPro"/>
</dbReference>
<dbReference type="Gene3D" id="3.30.43.10">
    <property type="entry name" value="Uridine Diphospho-n-acetylenolpyruvylglucosamine Reductase, domain 2"/>
    <property type="match status" value="1"/>
</dbReference>
<dbReference type="RefSeq" id="WP_113660316.1">
    <property type="nucleotide sequence ID" value="NZ_KZ845680.1"/>
</dbReference>
<dbReference type="Pfam" id="PF01565">
    <property type="entry name" value="FAD_binding_4"/>
    <property type="match status" value="1"/>
</dbReference>
<dbReference type="GO" id="GO:0003885">
    <property type="term" value="F:D-arabinono-1,4-lactone oxidase activity"/>
    <property type="evidence" value="ECO:0007669"/>
    <property type="project" value="InterPro"/>
</dbReference>
<dbReference type="InterPro" id="IPR006094">
    <property type="entry name" value="Oxid_FAD_bind_N"/>
</dbReference>
<accession>A0A364K0X0</accession>
<comment type="caution">
    <text evidence="7">The sequence shown here is derived from an EMBL/GenBank/DDBJ whole genome shotgun (WGS) entry which is preliminary data.</text>
</comment>
<evidence type="ECO:0000256" key="3">
    <source>
        <dbReference type="ARBA" id="ARBA00022630"/>
    </source>
</evidence>
<evidence type="ECO:0000256" key="2">
    <source>
        <dbReference type="ARBA" id="ARBA00005466"/>
    </source>
</evidence>
<dbReference type="Proteomes" id="UP000251213">
    <property type="component" value="Unassembled WGS sequence"/>
</dbReference>